<keyword evidence="2" id="KW-0963">Cytoplasm</keyword>
<evidence type="ECO:0000313" key="7">
    <source>
        <dbReference type="EMBL" id="CAH1991739.1"/>
    </source>
</evidence>
<keyword evidence="5" id="KW-0067">ATP-binding</keyword>
<dbReference type="GO" id="GO:0003341">
    <property type="term" value="P:cilium movement"/>
    <property type="evidence" value="ECO:0007669"/>
    <property type="project" value="TreeGrafter"/>
</dbReference>
<protein>
    <recommendedName>
        <fullName evidence="9">Tubulin glycylase 3A</fullName>
    </recommendedName>
</protein>
<feature type="compositionally biased region" description="Polar residues" evidence="6">
    <location>
        <begin position="1"/>
        <end position="19"/>
    </location>
</feature>
<gene>
    <name evidence="7" type="ORF">ACAOBT_LOCUS20466</name>
</gene>
<dbReference type="GO" id="GO:0005524">
    <property type="term" value="F:ATP binding"/>
    <property type="evidence" value="ECO:0007669"/>
    <property type="project" value="UniProtKB-KW"/>
</dbReference>
<feature type="compositionally biased region" description="Polar residues" evidence="6">
    <location>
        <begin position="216"/>
        <end position="233"/>
    </location>
</feature>
<comment type="subcellular location">
    <subcellularLocation>
        <location evidence="1">Cytoplasm</location>
    </subcellularLocation>
</comment>
<dbReference type="EMBL" id="CAKOFQ010007124">
    <property type="protein sequence ID" value="CAH1991739.1"/>
    <property type="molecule type" value="Genomic_DNA"/>
</dbReference>
<evidence type="ECO:0000313" key="8">
    <source>
        <dbReference type="Proteomes" id="UP001152888"/>
    </source>
</evidence>
<feature type="compositionally biased region" description="Polar residues" evidence="6">
    <location>
        <begin position="256"/>
        <end position="274"/>
    </location>
</feature>
<evidence type="ECO:0000256" key="4">
    <source>
        <dbReference type="ARBA" id="ARBA00022741"/>
    </source>
</evidence>
<feature type="region of interest" description="Disordered" evidence="6">
    <location>
        <begin position="1"/>
        <end position="58"/>
    </location>
</feature>
<evidence type="ECO:0000256" key="3">
    <source>
        <dbReference type="ARBA" id="ARBA00022598"/>
    </source>
</evidence>
<dbReference type="Pfam" id="PF03133">
    <property type="entry name" value="TTL"/>
    <property type="match status" value="1"/>
</dbReference>
<dbReference type="InterPro" id="IPR004344">
    <property type="entry name" value="TTL/TTLL_fam"/>
</dbReference>
<dbReference type="GO" id="GO:0015630">
    <property type="term" value="C:microtubule cytoskeleton"/>
    <property type="evidence" value="ECO:0007669"/>
    <property type="project" value="TreeGrafter"/>
</dbReference>
<organism evidence="7 8">
    <name type="scientific">Acanthoscelides obtectus</name>
    <name type="common">Bean weevil</name>
    <name type="synonym">Bruchus obtectus</name>
    <dbReference type="NCBI Taxonomy" id="200917"/>
    <lineage>
        <taxon>Eukaryota</taxon>
        <taxon>Metazoa</taxon>
        <taxon>Ecdysozoa</taxon>
        <taxon>Arthropoda</taxon>
        <taxon>Hexapoda</taxon>
        <taxon>Insecta</taxon>
        <taxon>Pterygota</taxon>
        <taxon>Neoptera</taxon>
        <taxon>Endopterygota</taxon>
        <taxon>Coleoptera</taxon>
        <taxon>Polyphaga</taxon>
        <taxon>Cucujiformia</taxon>
        <taxon>Chrysomeloidea</taxon>
        <taxon>Chrysomelidae</taxon>
        <taxon>Bruchinae</taxon>
        <taxon>Bruchini</taxon>
        <taxon>Acanthoscelides</taxon>
    </lineage>
</organism>
<keyword evidence="4" id="KW-0547">Nucleotide-binding</keyword>
<feature type="compositionally biased region" description="Polar residues" evidence="6">
    <location>
        <begin position="139"/>
        <end position="156"/>
    </location>
</feature>
<feature type="region of interest" description="Disordered" evidence="6">
    <location>
        <begin position="114"/>
        <end position="279"/>
    </location>
</feature>
<dbReference type="Proteomes" id="UP001152888">
    <property type="component" value="Unassembled WGS sequence"/>
</dbReference>
<dbReference type="InterPro" id="IPR051437">
    <property type="entry name" value="TTLL_monoglycylase"/>
</dbReference>
<evidence type="ECO:0000256" key="1">
    <source>
        <dbReference type="ARBA" id="ARBA00004496"/>
    </source>
</evidence>
<evidence type="ECO:0000256" key="6">
    <source>
        <dbReference type="SAM" id="MobiDB-lite"/>
    </source>
</evidence>
<dbReference type="Gene3D" id="3.30.470.20">
    <property type="entry name" value="ATP-grasp fold, B domain"/>
    <property type="match status" value="1"/>
</dbReference>
<evidence type="ECO:0008006" key="9">
    <source>
        <dbReference type="Google" id="ProtNLM"/>
    </source>
</evidence>
<evidence type="ECO:0000256" key="2">
    <source>
        <dbReference type="ARBA" id="ARBA00022490"/>
    </source>
</evidence>
<dbReference type="PANTHER" id="PTHR45870">
    <property type="entry name" value="TUBULIN MONOGLYCYLASE TTLL3"/>
    <property type="match status" value="1"/>
</dbReference>
<dbReference type="GO" id="GO:0005930">
    <property type="term" value="C:axoneme"/>
    <property type="evidence" value="ECO:0007669"/>
    <property type="project" value="TreeGrafter"/>
</dbReference>
<comment type="caution">
    <text evidence="7">The sequence shown here is derived from an EMBL/GenBank/DDBJ whole genome shotgun (WGS) entry which is preliminary data.</text>
</comment>
<dbReference type="PANTHER" id="PTHR45870:SF2">
    <property type="entry name" value="TUBULIN MONOGLYCYLASE TTLL3"/>
    <property type="match status" value="1"/>
</dbReference>
<reference evidence="7" key="1">
    <citation type="submission" date="2022-03" db="EMBL/GenBank/DDBJ databases">
        <authorList>
            <person name="Sayadi A."/>
        </authorList>
    </citation>
    <scope>NUCLEOTIDE SEQUENCE</scope>
</reference>
<accession>A0A9P0LEV1</accession>
<proteinExistence type="predicted"/>
<dbReference type="PROSITE" id="PS51221">
    <property type="entry name" value="TTL"/>
    <property type="match status" value="1"/>
</dbReference>
<dbReference type="AlphaFoldDB" id="A0A9P0LEV1"/>
<dbReference type="SUPFAM" id="SSF56059">
    <property type="entry name" value="Glutathione synthetase ATP-binding domain-like"/>
    <property type="match status" value="1"/>
</dbReference>
<keyword evidence="8" id="KW-1185">Reference proteome</keyword>
<dbReference type="OrthoDB" id="202825at2759"/>
<feature type="compositionally biased region" description="Basic and acidic residues" evidence="6">
    <location>
        <begin position="22"/>
        <end position="40"/>
    </location>
</feature>
<dbReference type="GO" id="GO:0060271">
    <property type="term" value="P:cilium assembly"/>
    <property type="evidence" value="ECO:0007669"/>
    <property type="project" value="TreeGrafter"/>
</dbReference>
<keyword evidence="3" id="KW-0436">Ligase</keyword>
<sequence>MSRQSAKVATASSSETVAKNGNAEKEGTDKGIETETKTTAKENGNVKKSGQQIVAERFPEKGNESILTLTKMAEDMSQILENLNVNLSMLKKKDDLADIEPELENLIHKKQSTLLLSQQSEPVRKTDNNQNNQKIDKNPQGQQKCKDQAGTSTPKTLNVKGRPHSSPPVLKAQKTPVPRPHSPVLNNATKLNVPAGAQHRSRSAAGRDESKRSGNGKISTTSIRSPSLGSRNRQVARKTDKSSSVAVARKEDRSPIVNTSVGSSDQNLPVSVRSSPARDRGSSFAFLQGIKNMLPNPSNFLASVRAHSASRSMDRESYNPLGSIRDEVKMAIKNNKTFTIKGSYPGVRRSLLKRGWVEKIHVAYRDRLSNEMKKFQSYSVTELVRLLHNKDISEICRRLIKSKLLINHQVDLYWSTNYEPFRECSDKVKQTLINRIRRAEFAYTSKQGLCEAAKRSFWCQIPGVAQLNHPRSYALIKNTHGDTEDFIGDFNVTAAMSMLKWVKINSDSGQVKIVSPAGKIPVKIFDFAVMECYKFIKKSRHEDIDFDIEEALSHEWSEFLEHFYKLVHVGNHFKAVSYVEEANMVRKANYILEQLNTYWPYLDMDGIMNIWILKPTNSSQGVGIHMCRTLKYVLDVIKKNPNRRYVIQKYIERPLLIHNTKFDIRQWFLISSPVPLTIWFYKQCYVRFSSQTFNLRKLHESIHLTNNSVQCRYNKNTSRDITLPWYNMWDCNQFKNYLSDIGFPHAFEKIIYPGMKQSIIAAILLNEEKIEPRKNSFELYGADFMITEDFKPWLLEINSSPALYASTPVTAKMCPVVLEDVIKVIVDHSRNNNASTGLFELAYKGQVTTNLPQAPSFQISAVPLTNSYFHTASTISKMSPKRSLRRNLSLMNQTTKEHPELYLNRISIAMKQMMEKMLEVLKEKKQRRKNRKSKGVETTYVRAAIDTQTSCCEAKEILLNDINLELYPEMQRLAETEKPSTEIMQIINK</sequence>
<name>A0A9P0LEV1_ACAOB</name>
<evidence type="ECO:0000256" key="5">
    <source>
        <dbReference type="ARBA" id="ARBA00022840"/>
    </source>
</evidence>
<dbReference type="GO" id="GO:0070736">
    <property type="term" value="F:protein-glycine ligase activity, initiating"/>
    <property type="evidence" value="ECO:0007669"/>
    <property type="project" value="TreeGrafter"/>
</dbReference>